<evidence type="ECO:0000313" key="4">
    <source>
        <dbReference type="Proteomes" id="UP000472272"/>
    </source>
</evidence>
<evidence type="ECO:0000313" key="3">
    <source>
        <dbReference type="Ensembl" id="ENSPMRP00000004343.1"/>
    </source>
</evidence>
<reference evidence="3" key="2">
    <citation type="submission" date="2025-08" db="UniProtKB">
        <authorList>
            <consortium name="Ensembl"/>
        </authorList>
    </citation>
    <scope>IDENTIFICATION</scope>
</reference>
<accession>A0A670HXC6</accession>
<feature type="region of interest" description="Disordered" evidence="1">
    <location>
        <begin position="179"/>
        <end position="199"/>
    </location>
</feature>
<dbReference type="PANTHER" id="PTHR14307">
    <property type="entry name" value="C6ORF47 FAMILY MEMBER"/>
    <property type="match status" value="1"/>
</dbReference>
<dbReference type="InterPro" id="IPR029073">
    <property type="entry name" value="DUF4661"/>
</dbReference>
<dbReference type="GeneTree" id="ENSGT01000000215801"/>
<sequence length="219" mass="24438">MFLSRAKSWLPGLPWRRGKAKDVKKDEEELQGEPEESTAPLKPRWWSGRRLLGAIGWGQSSAAGESSLLARIPQHLSPPKASVESPEQLQICFNFARHLFDLCVVTLLCASSPAFRLVLDILGFGGPLKVWLHGFACFLVTAYGMYLALWLVQEYLVQFACLYGFLQTLVLCVSIQAGGSEPPEEKEPIDSDPTKEEELSIWREGEGTRGFIDGEVFDH</sequence>
<dbReference type="Pfam" id="PF15576">
    <property type="entry name" value="DUF4661"/>
    <property type="match status" value="1"/>
</dbReference>
<feature type="region of interest" description="Disordered" evidence="1">
    <location>
        <begin position="12"/>
        <end position="41"/>
    </location>
</feature>
<proteinExistence type="predicted"/>
<name>A0A670HXC6_PODMU</name>
<organism evidence="3 4">
    <name type="scientific">Podarcis muralis</name>
    <name type="common">Wall lizard</name>
    <name type="synonym">Lacerta muralis</name>
    <dbReference type="NCBI Taxonomy" id="64176"/>
    <lineage>
        <taxon>Eukaryota</taxon>
        <taxon>Metazoa</taxon>
        <taxon>Chordata</taxon>
        <taxon>Craniata</taxon>
        <taxon>Vertebrata</taxon>
        <taxon>Euteleostomi</taxon>
        <taxon>Lepidosauria</taxon>
        <taxon>Squamata</taxon>
        <taxon>Bifurcata</taxon>
        <taxon>Unidentata</taxon>
        <taxon>Episquamata</taxon>
        <taxon>Laterata</taxon>
        <taxon>Lacertibaenia</taxon>
        <taxon>Lacertidae</taxon>
        <taxon>Podarcis</taxon>
    </lineage>
</organism>
<dbReference type="Ensembl" id="ENSPMRT00000004636.1">
    <property type="protein sequence ID" value="ENSPMRP00000004343.1"/>
    <property type="gene ID" value="ENSPMRG00000002969.1"/>
</dbReference>
<keyword evidence="2" id="KW-0812">Transmembrane</keyword>
<dbReference type="AlphaFoldDB" id="A0A670HXC6"/>
<dbReference type="Proteomes" id="UP000472272">
    <property type="component" value="Chromosome 2"/>
</dbReference>
<evidence type="ECO:0000256" key="2">
    <source>
        <dbReference type="SAM" id="Phobius"/>
    </source>
</evidence>
<keyword evidence="2" id="KW-0472">Membrane</keyword>
<feature type="transmembrane region" description="Helical" evidence="2">
    <location>
        <begin position="131"/>
        <end position="152"/>
    </location>
</feature>
<evidence type="ECO:0000256" key="1">
    <source>
        <dbReference type="SAM" id="MobiDB-lite"/>
    </source>
</evidence>
<reference evidence="3 4" key="1">
    <citation type="journal article" date="2019" name="Proc. Natl. Acad. Sci. U.S.A.">
        <title>Regulatory changes in pterin and carotenoid genes underlie balanced color polymorphisms in the wall lizard.</title>
        <authorList>
            <person name="Andrade P."/>
            <person name="Pinho C."/>
            <person name="Perez I de Lanuza G."/>
            <person name="Afonso S."/>
            <person name="Brejcha J."/>
            <person name="Rubin C.J."/>
            <person name="Wallerman O."/>
            <person name="Pereira P."/>
            <person name="Sabatino S.J."/>
            <person name="Bellati A."/>
            <person name="Pellitteri-Rosa D."/>
            <person name="Bosakova Z."/>
            <person name="Bunikis I."/>
            <person name="Carretero M.A."/>
            <person name="Feiner N."/>
            <person name="Marsik P."/>
            <person name="Pauperio F."/>
            <person name="Salvi D."/>
            <person name="Soler L."/>
            <person name="While G.M."/>
            <person name="Uller T."/>
            <person name="Font E."/>
            <person name="Andersson L."/>
            <person name="Carneiro M."/>
        </authorList>
    </citation>
    <scope>NUCLEOTIDE SEQUENCE</scope>
</reference>
<keyword evidence="4" id="KW-1185">Reference proteome</keyword>
<feature type="compositionally biased region" description="Basic and acidic residues" evidence="1">
    <location>
        <begin position="183"/>
        <end position="199"/>
    </location>
</feature>
<protein>
    <submittedName>
        <fullName evidence="3">Uncharacterized protein</fullName>
    </submittedName>
</protein>
<keyword evidence="2" id="KW-1133">Transmembrane helix</keyword>
<dbReference type="PANTHER" id="PTHR14307:SF0">
    <property type="entry name" value="SI:CH73-25F10.6"/>
    <property type="match status" value="1"/>
</dbReference>
<feature type="transmembrane region" description="Helical" evidence="2">
    <location>
        <begin position="159"/>
        <end position="178"/>
    </location>
</feature>
<reference evidence="3" key="3">
    <citation type="submission" date="2025-09" db="UniProtKB">
        <authorList>
            <consortium name="Ensembl"/>
        </authorList>
    </citation>
    <scope>IDENTIFICATION</scope>
</reference>
<dbReference type="OMA" id="QICFNFT"/>